<accession>A0A1F6CQE2</accession>
<proteinExistence type="predicted"/>
<comment type="caution">
    <text evidence="2">The sequence shown here is derived from an EMBL/GenBank/DDBJ whole genome shotgun (WGS) entry which is preliminary data.</text>
</comment>
<keyword evidence="1" id="KW-1133">Transmembrane helix</keyword>
<keyword evidence="1" id="KW-0812">Transmembrane</keyword>
<sequence>MIQSQWLNLLDYRDGYVNLPIEKQILNSFSEPFSNHIFDIASIKYVLVPPHEVDTSYDFFKDFGGSKNPNIRQWYIDQLDKVSWLRRINIGTSDLVVYENEGYKDPISSFASLYSLDSLGNLDQKYGFITDKLGNEFYFVTPVEGASTKPLVNAFNPFENLGPKNISSATLASTFVGDPEKATWLYLKAKDKSTKATISVNASSLSAATSTVLLSLPAGTSTIAYESPLYTYENVLANGSFEMGMWGEKVGDCNKYDDNGLLAMSLNTQEKTDGNQSIQLEATRHIACTSIRTAVASSSTYMLSFDYQSPNAKIASYYVGYNDPAKTSTKEDLKVESASWHSFSKIIEVPSGATTLSLYLYAKSTDRKTNIINRYDNVQLIEVPDLRDAFYLVSEPIGPPLVEPRSVSFDLVNPTKKLVHIKGATAAFFLAMSESYHDQWQLQLNNEKVHGFLEGWWPFAKPDRVGDEYHYKLNGFLNGWYVDTAELCAGSREEVLGTSEIQTACTQNADGSYDIEFVIEFWPQRWFYLGLLISGTTLLGCLGYLGYEGVRRLRRKQYV</sequence>
<name>A0A1F6CQE2_9BACT</name>
<evidence type="ECO:0008006" key="4">
    <source>
        <dbReference type="Google" id="ProtNLM"/>
    </source>
</evidence>
<evidence type="ECO:0000256" key="1">
    <source>
        <dbReference type="SAM" id="Phobius"/>
    </source>
</evidence>
<organism evidence="2 3">
    <name type="scientific">Candidatus Kaiserbacteria bacterium RIFCSPHIGHO2_01_FULL_54_36b</name>
    <dbReference type="NCBI Taxonomy" id="1798483"/>
    <lineage>
        <taxon>Bacteria</taxon>
        <taxon>Candidatus Kaiseribacteriota</taxon>
    </lineage>
</organism>
<dbReference type="EMBL" id="MFKW01000029">
    <property type="protein sequence ID" value="OGG51396.1"/>
    <property type="molecule type" value="Genomic_DNA"/>
</dbReference>
<protein>
    <recommendedName>
        <fullName evidence="4">CBM-cenC domain-containing protein</fullName>
    </recommendedName>
</protein>
<dbReference type="Gene3D" id="2.60.120.260">
    <property type="entry name" value="Galactose-binding domain-like"/>
    <property type="match status" value="1"/>
</dbReference>
<gene>
    <name evidence="2" type="ORF">A2704_03445</name>
</gene>
<evidence type="ECO:0000313" key="3">
    <source>
        <dbReference type="Proteomes" id="UP000176445"/>
    </source>
</evidence>
<dbReference type="AlphaFoldDB" id="A0A1F6CQE2"/>
<reference evidence="2 3" key="1">
    <citation type="journal article" date="2016" name="Nat. Commun.">
        <title>Thousands of microbial genomes shed light on interconnected biogeochemical processes in an aquifer system.</title>
        <authorList>
            <person name="Anantharaman K."/>
            <person name="Brown C.T."/>
            <person name="Hug L.A."/>
            <person name="Sharon I."/>
            <person name="Castelle C.J."/>
            <person name="Probst A.J."/>
            <person name="Thomas B.C."/>
            <person name="Singh A."/>
            <person name="Wilkins M.J."/>
            <person name="Karaoz U."/>
            <person name="Brodie E.L."/>
            <person name="Williams K.H."/>
            <person name="Hubbard S.S."/>
            <person name="Banfield J.F."/>
        </authorList>
    </citation>
    <scope>NUCLEOTIDE SEQUENCE [LARGE SCALE GENOMIC DNA]</scope>
</reference>
<dbReference type="Proteomes" id="UP000176445">
    <property type="component" value="Unassembled WGS sequence"/>
</dbReference>
<feature type="transmembrane region" description="Helical" evidence="1">
    <location>
        <begin position="526"/>
        <end position="547"/>
    </location>
</feature>
<evidence type="ECO:0000313" key="2">
    <source>
        <dbReference type="EMBL" id="OGG51396.1"/>
    </source>
</evidence>
<keyword evidence="1" id="KW-0472">Membrane</keyword>